<dbReference type="Pfam" id="PF01546">
    <property type="entry name" value="Peptidase_M20"/>
    <property type="match status" value="1"/>
</dbReference>
<dbReference type="eggNOG" id="COG1473">
    <property type="taxonomic scope" value="Bacteria"/>
</dbReference>
<dbReference type="InterPro" id="IPR002933">
    <property type="entry name" value="Peptidase_M20"/>
</dbReference>
<dbReference type="GO" id="GO:0019877">
    <property type="term" value="P:diaminopimelate biosynthetic process"/>
    <property type="evidence" value="ECO:0007669"/>
    <property type="project" value="UniProtKB-ARBA"/>
</dbReference>
<dbReference type="Gene3D" id="3.40.630.10">
    <property type="entry name" value="Zn peptidases"/>
    <property type="match status" value="1"/>
</dbReference>
<dbReference type="InterPro" id="IPR036264">
    <property type="entry name" value="Bact_exopeptidase_dim_dom"/>
</dbReference>
<dbReference type="FunFam" id="3.30.70.360:FF:000001">
    <property type="entry name" value="N-acetyldiaminopimelate deacetylase"/>
    <property type="match status" value="1"/>
</dbReference>
<dbReference type="GO" id="GO:0046872">
    <property type="term" value="F:metal ion binding"/>
    <property type="evidence" value="ECO:0007669"/>
    <property type="project" value="UniProtKB-KW"/>
</dbReference>
<dbReference type="STRING" id="196164.gene:10743042"/>
<feature type="binding site" evidence="2">
    <location>
        <position position="164"/>
    </location>
    <ligand>
        <name>Mn(2+)</name>
        <dbReference type="ChEBI" id="CHEBI:29035"/>
        <label>2</label>
    </ligand>
</feature>
<feature type="binding site" evidence="2">
    <location>
        <position position="364"/>
    </location>
    <ligand>
        <name>Mn(2+)</name>
        <dbReference type="ChEBI" id="CHEBI:29035"/>
        <label>2</label>
    </ligand>
</feature>
<feature type="binding site" evidence="2">
    <location>
        <position position="103"/>
    </location>
    <ligand>
        <name>Mn(2+)</name>
        <dbReference type="ChEBI" id="CHEBI:29035"/>
        <label>2</label>
    </ligand>
</feature>
<dbReference type="InterPro" id="IPR017439">
    <property type="entry name" value="Amidohydrolase"/>
</dbReference>
<dbReference type="Gene3D" id="3.30.70.360">
    <property type="match status" value="1"/>
</dbReference>
<feature type="binding site" evidence="2">
    <location>
        <position position="137"/>
    </location>
    <ligand>
        <name>Mn(2+)</name>
        <dbReference type="ChEBI" id="CHEBI:29035"/>
        <label>2</label>
    </ligand>
</feature>
<dbReference type="AlphaFoldDB" id="Q8FMB2"/>
<feature type="binding site" evidence="2">
    <location>
        <position position="101"/>
    </location>
    <ligand>
        <name>Mn(2+)</name>
        <dbReference type="ChEBI" id="CHEBI:29035"/>
        <label>2</label>
    </ligand>
</feature>
<dbReference type="HOGENOM" id="CLU_023257_6_0_11"/>
<dbReference type="SUPFAM" id="SSF55031">
    <property type="entry name" value="Bacterial exopeptidase dimerisation domain"/>
    <property type="match status" value="1"/>
</dbReference>
<keyword evidence="1" id="KW-0378">Hydrolase</keyword>
<comment type="cofactor">
    <cofactor evidence="2">
        <name>Mn(2+)</name>
        <dbReference type="ChEBI" id="CHEBI:29035"/>
    </cofactor>
    <text evidence="2">The Mn(2+) ion enhances activity.</text>
</comment>
<evidence type="ECO:0000313" key="4">
    <source>
        <dbReference type="EMBL" id="BAC19405.1"/>
    </source>
</evidence>
<accession>C8NJX1</accession>
<dbReference type="EMBL" id="BA000035">
    <property type="protein sequence ID" value="BAC19405.1"/>
    <property type="molecule type" value="Genomic_DNA"/>
</dbReference>
<evidence type="ECO:0000313" key="5">
    <source>
        <dbReference type="Proteomes" id="UP000001409"/>
    </source>
</evidence>
<evidence type="ECO:0000256" key="2">
    <source>
        <dbReference type="PIRSR" id="PIRSR005962-1"/>
    </source>
</evidence>
<accession>Q8FMB2</accession>
<dbReference type="SUPFAM" id="SSF53187">
    <property type="entry name" value="Zn-dependent exopeptidases"/>
    <property type="match status" value="1"/>
</dbReference>
<name>Q8FMB2_COREF</name>
<dbReference type="KEGG" id="cef:CE2595"/>
<dbReference type="OrthoDB" id="9777385at2"/>
<organism evidence="4 5">
    <name type="scientific">Corynebacterium efficiens (strain DSM 44549 / YS-314 / AJ 12310 / JCM 11189 / NBRC 100395)</name>
    <dbReference type="NCBI Taxonomy" id="196164"/>
    <lineage>
        <taxon>Bacteria</taxon>
        <taxon>Bacillati</taxon>
        <taxon>Actinomycetota</taxon>
        <taxon>Actinomycetes</taxon>
        <taxon>Mycobacteriales</taxon>
        <taxon>Corynebacteriaceae</taxon>
        <taxon>Corynebacterium</taxon>
    </lineage>
</organism>
<dbReference type="Pfam" id="PF07687">
    <property type="entry name" value="M20_dimer"/>
    <property type="match status" value="1"/>
</dbReference>
<dbReference type="PANTHER" id="PTHR11014">
    <property type="entry name" value="PEPTIDASE M20 FAMILY MEMBER"/>
    <property type="match status" value="1"/>
</dbReference>
<keyword evidence="2" id="KW-0464">Manganese</keyword>
<dbReference type="GO" id="GO:0050118">
    <property type="term" value="F:N-acetyldiaminopimelate deacetylase activity"/>
    <property type="evidence" value="ECO:0007669"/>
    <property type="project" value="UniProtKB-ARBA"/>
</dbReference>
<protein>
    <submittedName>
        <fullName evidence="4">Putative peptidase</fullName>
    </submittedName>
</protein>
<dbReference type="NCBIfam" id="TIGR01891">
    <property type="entry name" value="amidohydrolases"/>
    <property type="match status" value="1"/>
</dbReference>
<evidence type="ECO:0000259" key="3">
    <source>
        <dbReference type="Pfam" id="PF07687"/>
    </source>
</evidence>
<dbReference type="InterPro" id="IPR011650">
    <property type="entry name" value="Peptidase_M20_dimer"/>
</dbReference>
<evidence type="ECO:0000256" key="1">
    <source>
        <dbReference type="ARBA" id="ARBA00022801"/>
    </source>
</evidence>
<dbReference type="PANTHER" id="PTHR11014:SF63">
    <property type="entry name" value="METALLOPEPTIDASE, PUTATIVE (AFU_ORTHOLOGUE AFUA_6G09600)-RELATED"/>
    <property type="match status" value="1"/>
</dbReference>
<proteinExistence type="predicted"/>
<dbReference type="RefSeq" id="WP_006769043.1">
    <property type="nucleotide sequence ID" value="NC_004369.1"/>
</dbReference>
<keyword evidence="5" id="KW-1185">Reference proteome</keyword>
<sequence length="394" mass="42716">MNALLHNLDETRADREELYKWFHRNPELSSAEFNTIERIRTELKNMDIDKLIDVTATGAVAIIENGDGPVVALRGDIDALPVTEQTGLDYASEAHGVMHACGHDFHITTLLSAVDVFASNRDKWSGTLVAVFQPAEETASGARAMVEADIASVIPKPDVYLGQHVMASQAGVISMPETAVMSTMESIRVRVFGTGTHGSMPHLGVDPIVLAAHIITRLQTVVAREISPFDFGVVTVGAINAGTKANIIPESAEILVNTRAMSVEIQEKIRTAIERIVRSECEAAGCPAEPTFEYYDRAPLTFNDADARSVVAEAFNQAFGEEYQVTPPSTASEDFSVIPDALGVPYVFWFVGGYEDPENAPGNHSPFFAPVIQPTLDRSLEAFITAASAWLVRS</sequence>
<feature type="domain" description="Peptidase M20 dimerisation" evidence="3">
    <location>
        <begin position="187"/>
        <end position="282"/>
    </location>
</feature>
<reference evidence="4 5" key="1">
    <citation type="journal article" date="2003" name="Genome Res.">
        <title>Comparative complete genome sequence analysis of the amino acid replacements responsible for the thermostability of Corynebacterium efficiens.</title>
        <authorList>
            <person name="Nishio Y."/>
            <person name="Nakamura Y."/>
            <person name="Kawarabayasi Y."/>
            <person name="Usuda Y."/>
            <person name="Kimura E."/>
            <person name="Sugimoto S."/>
            <person name="Matsui K."/>
            <person name="Yamagishi A."/>
            <person name="Kikuchi H."/>
            <person name="Ikeo K."/>
            <person name="Gojobori T."/>
        </authorList>
    </citation>
    <scope>NUCLEOTIDE SEQUENCE [LARGE SCALE GENOMIC DNA]</scope>
    <source>
        <strain evidence="5">DSM 44549 / YS-314 / AJ 12310 / JCM 11189 / NBRC 100395</strain>
    </source>
</reference>
<dbReference type="Proteomes" id="UP000001409">
    <property type="component" value="Chromosome"/>
</dbReference>
<keyword evidence="2" id="KW-0479">Metal-binding</keyword>
<dbReference type="PIRSF" id="PIRSF005962">
    <property type="entry name" value="Pept_M20D_amidohydro"/>
    <property type="match status" value="1"/>
</dbReference>